<gene>
    <name evidence="1" type="ORF">SCOCK_30309</name>
</gene>
<dbReference type="Proteomes" id="UP001152519">
    <property type="component" value="Unassembled WGS sequence"/>
</dbReference>
<keyword evidence="2" id="KW-1185">Reference proteome</keyword>
<sequence length="67" mass="7374">MPVREQGLAAHARIAILRAETLHRLTPAGGMAVGGKPNVVTRLGWWNEQIRLMPVLVTVSTTIPYAW</sequence>
<evidence type="ECO:0000313" key="1">
    <source>
        <dbReference type="EMBL" id="CAG6395076.1"/>
    </source>
</evidence>
<comment type="caution">
    <text evidence="1">The sequence shown here is derived from an EMBL/GenBank/DDBJ whole genome shotgun (WGS) entry which is preliminary data.</text>
</comment>
<accession>A0A9W4GSS9</accession>
<evidence type="ECO:0000313" key="2">
    <source>
        <dbReference type="Proteomes" id="UP001152519"/>
    </source>
</evidence>
<name>A0A9W4GSS9_9ACTN</name>
<proteinExistence type="predicted"/>
<reference evidence="1" key="1">
    <citation type="submission" date="2021-05" db="EMBL/GenBank/DDBJ databases">
        <authorList>
            <person name="Arsene-Ploetze F."/>
        </authorList>
    </citation>
    <scope>NUCLEOTIDE SEQUENCE</scope>
    <source>
        <strain evidence="1">DSM 42138</strain>
    </source>
</reference>
<dbReference type="AlphaFoldDB" id="A0A9W4GSS9"/>
<protein>
    <submittedName>
        <fullName evidence="1">Uncharacterized protein</fullName>
    </submittedName>
</protein>
<organism evidence="1 2">
    <name type="scientific">Actinacidiphila cocklensis</name>
    <dbReference type="NCBI Taxonomy" id="887465"/>
    <lineage>
        <taxon>Bacteria</taxon>
        <taxon>Bacillati</taxon>
        <taxon>Actinomycetota</taxon>
        <taxon>Actinomycetes</taxon>
        <taxon>Kitasatosporales</taxon>
        <taxon>Streptomycetaceae</taxon>
        <taxon>Actinacidiphila</taxon>
    </lineage>
</organism>
<dbReference type="EMBL" id="CAJSLV010000059">
    <property type="protein sequence ID" value="CAG6395076.1"/>
    <property type="molecule type" value="Genomic_DNA"/>
</dbReference>